<comment type="function">
    <text evidence="8">May be involved in fusion of retrograde transport vesicles derived from an endocytic compartment with the Golgi complex.</text>
</comment>
<organism evidence="9 10">
    <name type="scientific">Durusdinium trenchii</name>
    <dbReference type="NCBI Taxonomy" id="1381693"/>
    <lineage>
        <taxon>Eukaryota</taxon>
        <taxon>Sar</taxon>
        <taxon>Alveolata</taxon>
        <taxon>Dinophyceae</taxon>
        <taxon>Suessiales</taxon>
        <taxon>Symbiodiniaceae</taxon>
        <taxon>Durusdinium</taxon>
    </lineage>
</organism>
<evidence type="ECO:0000256" key="1">
    <source>
        <dbReference type="ARBA" id="ARBA00004141"/>
    </source>
</evidence>
<sequence>MTNYVRFPNVSFEPVELQVGLGEVFRSVTPSFLRKEEDEDEFLTSCCPHITWRQRVTGWLSCFCLGLILQASSFGSLTRALFGHPGRFAFTYTLGNIVALLGTFFLAGPRKQLRKMSDKNRAHASGIFVSAMLMTLVAVEAPRFHGRALLILALVILQWMSLVWYTLSYIPYGQKMAWRLLTKCCSWCCTF</sequence>
<feature type="transmembrane region" description="Helical" evidence="8">
    <location>
        <begin position="59"/>
        <end position="82"/>
    </location>
</feature>
<dbReference type="Pfam" id="PF04178">
    <property type="entry name" value="Got1"/>
    <property type="match status" value="1"/>
</dbReference>
<keyword evidence="6 8" id="KW-0472">Membrane</keyword>
<dbReference type="Proteomes" id="UP001642484">
    <property type="component" value="Unassembled WGS sequence"/>
</dbReference>
<keyword evidence="10" id="KW-1185">Reference proteome</keyword>
<gene>
    <name evidence="9" type="ORF">CCMP2556_LOCUS1817</name>
</gene>
<evidence type="ECO:0000256" key="7">
    <source>
        <dbReference type="ARBA" id="ARBA00025800"/>
    </source>
</evidence>
<evidence type="ECO:0000256" key="4">
    <source>
        <dbReference type="ARBA" id="ARBA00022927"/>
    </source>
</evidence>
<evidence type="ECO:0000256" key="8">
    <source>
        <dbReference type="RuleBase" id="RU363111"/>
    </source>
</evidence>
<evidence type="ECO:0000313" key="10">
    <source>
        <dbReference type="Proteomes" id="UP001642484"/>
    </source>
</evidence>
<keyword evidence="4 8" id="KW-0653">Protein transport</keyword>
<reference evidence="9 10" key="1">
    <citation type="submission" date="2024-02" db="EMBL/GenBank/DDBJ databases">
        <authorList>
            <person name="Chen Y."/>
            <person name="Shah S."/>
            <person name="Dougan E. K."/>
            <person name="Thang M."/>
            <person name="Chan C."/>
        </authorList>
    </citation>
    <scope>NUCLEOTIDE SEQUENCE [LARGE SCALE GENOMIC DNA]</scope>
</reference>
<feature type="transmembrane region" description="Helical" evidence="8">
    <location>
        <begin position="145"/>
        <end position="167"/>
    </location>
</feature>
<protein>
    <recommendedName>
        <fullName evidence="8">Vesicle transport protein</fullName>
    </recommendedName>
</protein>
<dbReference type="EMBL" id="CAXAMN010000647">
    <property type="protein sequence ID" value="CAK8989848.1"/>
    <property type="molecule type" value="Genomic_DNA"/>
</dbReference>
<dbReference type="InterPro" id="IPR011691">
    <property type="entry name" value="Vesicle_transpt_SFT2"/>
</dbReference>
<dbReference type="PANTHER" id="PTHR23137">
    <property type="entry name" value="VESICLE TRANSPORT PROTEIN-RELATED"/>
    <property type="match status" value="1"/>
</dbReference>
<comment type="subcellular location">
    <subcellularLocation>
        <location evidence="1 8">Membrane</location>
        <topology evidence="1 8">Multi-pass membrane protein</topology>
    </subcellularLocation>
</comment>
<evidence type="ECO:0000256" key="2">
    <source>
        <dbReference type="ARBA" id="ARBA00022448"/>
    </source>
</evidence>
<dbReference type="InterPro" id="IPR007305">
    <property type="entry name" value="Vesicle_transpt_Got1/SFT2"/>
</dbReference>
<comment type="similarity">
    <text evidence="7 8">Belongs to the SFT2 family.</text>
</comment>
<evidence type="ECO:0000313" key="9">
    <source>
        <dbReference type="EMBL" id="CAK8989848.1"/>
    </source>
</evidence>
<keyword evidence="3 8" id="KW-0812">Transmembrane</keyword>
<comment type="caution">
    <text evidence="9">The sequence shown here is derived from an EMBL/GenBank/DDBJ whole genome shotgun (WGS) entry which is preliminary data.</text>
</comment>
<feature type="transmembrane region" description="Helical" evidence="8">
    <location>
        <begin position="120"/>
        <end position="139"/>
    </location>
</feature>
<evidence type="ECO:0000256" key="5">
    <source>
        <dbReference type="ARBA" id="ARBA00022989"/>
    </source>
</evidence>
<dbReference type="PANTHER" id="PTHR23137:SF6">
    <property type="entry name" value="VESICLE TRANSPORT PROTEIN"/>
    <property type="match status" value="1"/>
</dbReference>
<evidence type="ECO:0000256" key="6">
    <source>
        <dbReference type="ARBA" id="ARBA00023136"/>
    </source>
</evidence>
<proteinExistence type="inferred from homology"/>
<evidence type="ECO:0000256" key="3">
    <source>
        <dbReference type="ARBA" id="ARBA00022692"/>
    </source>
</evidence>
<keyword evidence="5 8" id="KW-1133">Transmembrane helix</keyword>
<keyword evidence="2 8" id="KW-0813">Transport</keyword>
<feature type="transmembrane region" description="Helical" evidence="8">
    <location>
        <begin position="88"/>
        <end position="108"/>
    </location>
</feature>
<name>A0ABP0HI04_9DINO</name>
<accession>A0ABP0HI04</accession>